<protein>
    <submittedName>
        <fullName evidence="1">Uncharacterized protein</fullName>
    </submittedName>
</protein>
<feature type="non-terminal residue" evidence="1">
    <location>
        <position position="54"/>
    </location>
</feature>
<evidence type="ECO:0000313" key="1">
    <source>
        <dbReference type="EMBL" id="SVD47613.1"/>
    </source>
</evidence>
<gene>
    <name evidence="1" type="ORF">METZ01_LOCUS400467</name>
</gene>
<reference evidence="1" key="1">
    <citation type="submission" date="2018-05" db="EMBL/GenBank/DDBJ databases">
        <authorList>
            <person name="Lanie J.A."/>
            <person name="Ng W.-L."/>
            <person name="Kazmierczak K.M."/>
            <person name="Andrzejewski T.M."/>
            <person name="Davidsen T.M."/>
            <person name="Wayne K.J."/>
            <person name="Tettelin H."/>
            <person name="Glass J.I."/>
            <person name="Rusch D."/>
            <person name="Podicherti R."/>
            <person name="Tsui H.-C.T."/>
            <person name="Winkler M.E."/>
        </authorList>
    </citation>
    <scope>NUCLEOTIDE SEQUENCE</scope>
</reference>
<organism evidence="1">
    <name type="scientific">marine metagenome</name>
    <dbReference type="NCBI Taxonomy" id="408172"/>
    <lineage>
        <taxon>unclassified sequences</taxon>
        <taxon>metagenomes</taxon>
        <taxon>ecological metagenomes</taxon>
    </lineage>
</organism>
<name>A0A382VM93_9ZZZZ</name>
<sequence>RGIMPRGPILRWQLCFWFGGFTRGANHPRHAIENVFNWSITSTPPKRCQMTNAT</sequence>
<accession>A0A382VM93</accession>
<proteinExistence type="predicted"/>
<feature type="non-terminal residue" evidence="1">
    <location>
        <position position="1"/>
    </location>
</feature>
<dbReference type="AlphaFoldDB" id="A0A382VM93"/>
<dbReference type="EMBL" id="UINC01153087">
    <property type="protein sequence ID" value="SVD47613.1"/>
    <property type="molecule type" value="Genomic_DNA"/>
</dbReference>